<name>A0A833RP09_9HYME</name>
<evidence type="ECO:0000256" key="1">
    <source>
        <dbReference type="SAM" id="MobiDB-lite"/>
    </source>
</evidence>
<dbReference type="EMBL" id="WNWW01000909">
    <property type="protein sequence ID" value="KAF3420887.1"/>
    <property type="molecule type" value="Genomic_DNA"/>
</dbReference>
<accession>A0A833RP09</accession>
<sequence length="72" mass="8111">MPCPGVFHFRSPFVVRGHVQRELRTRARKSKLRPKSDVSRETEGNAPWLQVTNDRKAAGQSAAERLLLPVSS</sequence>
<proteinExistence type="predicted"/>
<comment type="caution">
    <text evidence="2">The sequence shown here is derived from an EMBL/GenBank/DDBJ whole genome shotgun (WGS) entry which is preliminary data.</text>
</comment>
<organism evidence="2 3">
    <name type="scientific">Frieseomelitta varia</name>
    <dbReference type="NCBI Taxonomy" id="561572"/>
    <lineage>
        <taxon>Eukaryota</taxon>
        <taxon>Metazoa</taxon>
        <taxon>Ecdysozoa</taxon>
        <taxon>Arthropoda</taxon>
        <taxon>Hexapoda</taxon>
        <taxon>Insecta</taxon>
        <taxon>Pterygota</taxon>
        <taxon>Neoptera</taxon>
        <taxon>Endopterygota</taxon>
        <taxon>Hymenoptera</taxon>
        <taxon>Apocrita</taxon>
        <taxon>Aculeata</taxon>
        <taxon>Apoidea</taxon>
        <taxon>Anthophila</taxon>
        <taxon>Apidae</taxon>
        <taxon>Frieseomelitta</taxon>
    </lineage>
</organism>
<evidence type="ECO:0000313" key="3">
    <source>
        <dbReference type="Proteomes" id="UP000655588"/>
    </source>
</evidence>
<feature type="region of interest" description="Disordered" evidence="1">
    <location>
        <begin position="24"/>
        <end position="49"/>
    </location>
</feature>
<evidence type="ECO:0000313" key="2">
    <source>
        <dbReference type="EMBL" id="KAF3420887.1"/>
    </source>
</evidence>
<gene>
    <name evidence="2" type="ORF">E2986_13053</name>
</gene>
<keyword evidence="3" id="KW-1185">Reference proteome</keyword>
<feature type="compositionally biased region" description="Basic and acidic residues" evidence="1">
    <location>
        <begin position="34"/>
        <end position="43"/>
    </location>
</feature>
<reference evidence="2" key="1">
    <citation type="submission" date="2019-11" db="EMBL/GenBank/DDBJ databases">
        <title>The nuclear and mitochondrial genomes of Frieseomelitta varia - a highly eusocial stingless bee (Meliponini) with a permanently sterile worker caste.</title>
        <authorList>
            <person name="Freitas F.C.P."/>
            <person name="Lourenco A.P."/>
            <person name="Nunes F.M.F."/>
            <person name="Paschoal A.R."/>
            <person name="Abreu F.C.P."/>
            <person name="Barbin F.O."/>
            <person name="Bataglia L."/>
            <person name="Cardoso-Junior C.A.M."/>
            <person name="Cervoni M.S."/>
            <person name="Silva S.R."/>
            <person name="Dalarmi F."/>
            <person name="Del Lama M.A."/>
            <person name="Depintor T.S."/>
            <person name="Ferreira K.M."/>
            <person name="Goria P.S."/>
            <person name="Jaskot M.C."/>
            <person name="Lago D.C."/>
            <person name="Luna-Lucena D."/>
            <person name="Moda L.M."/>
            <person name="Nascimento L."/>
            <person name="Pedrino M."/>
            <person name="Rabico F.O."/>
            <person name="Sanches F.C."/>
            <person name="Santos D.E."/>
            <person name="Santos C.G."/>
            <person name="Vieira J."/>
            <person name="Lopes T.F."/>
            <person name="Barchuk A.R."/>
            <person name="Hartfelder K."/>
            <person name="Simoes Z.L.P."/>
            <person name="Bitondi M.M.G."/>
            <person name="Pinheiro D.G."/>
        </authorList>
    </citation>
    <scope>NUCLEOTIDE SEQUENCE</scope>
    <source>
        <strain evidence="2">USP_RPSP 00005682</strain>
        <tissue evidence="2">Whole individual</tissue>
    </source>
</reference>
<dbReference type="AlphaFoldDB" id="A0A833RP09"/>
<protein>
    <submittedName>
        <fullName evidence="2">Uncharacterized protein</fullName>
    </submittedName>
</protein>
<dbReference type="Proteomes" id="UP000655588">
    <property type="component" value="Unassembled WGS sequence"/>
</dbReference>